<keyword evidence="4" id="KW-1185">Reference proteome</keyword>
<dbReference type="HOGENOM" id="CLU_1702150_0_0_5"/>
<dbReference type="Proteomes" id="UP000007058">
    <property type="component" value="Chromosome"/>
</dbReference>
<comment type="similarity">
    <text evidence="1 2">Belongs to the OprB family.</text>
</comment>
<dbReference type="InterPro" id="IPR007049">
    <property type="entry name" value="Carb-sel_porin_OprB"/>
</dbReference>
<dbReference type="EMBL" id="AP007255">
    <property type="protein sequence ID" value="BAE49826.1"/>
    <property type="molecule type" value="Genomic_DNA"/>
</dbReference>
<reference evidence="3 4" key="1">
    <citation type="journal article" date="2005" name="DNA Res.">
        <title>Complete genome sequence of the facultative anaerobic magnetotactic bacterium Magnetospirillum sp. strain AMB-1.</title>
        <authorList>
            <person name="Matsunaga T."/>
            <person name="Okamura Y."/>
            <person name="Fukuda Y."/>
            <person name="Wahyudi A.T."/>
            <person name="Murase Y."/>
            <person name="Takeyama H."/>
        </authorList>
    </citation>
    <scope>NUCLEOTIDE SEQUENCE [LARGE SCALE GENOMIC DNA]</scope>
    <source>
        <strain evidence="4">ATCC 700264 / AMB-1</strain>
    </source>
</reference>
<sequence length="154" mass="16209">MKKIASLSNVLAGALVLPSLFLAVLPAAANEVAAEVEKGFWDREKLTATCTAETLGNPSDGINRRALGWPAIHAANTPSGGGGYPLADTGTRLKVKPTEEISLTAAVFSGNDAQKRDRSCTDFSFDSPPVWFGEAAYSINQDKDSPGIPATFKL</sequence>
<dbReference type="RefSeq" id="WP_011383441.1">
    <property type="nucleotide sequence ID" value="NC_007626.1"/>
</dbReference>
<gene>
    <name evidence="3" type="ordered locus">amb1022</name>
</gene>
<dbReference type="STRING" id="342108.amb1022"/>
<protein>
    <submittedName>
        <fullName evidence="3">Uncharacterized protein</fullName>
    </submittedName>
</protein>
<dbReference type="KEGG" id="mag:amb1022"/>
<evidence type="ECO:0000256" key="2">
    <source>
        <dbReference type="RuleBase" id="RU363072"/>
    </source>
</evidence>
<evidence type="ECO:0000313" key="4">
    <source>
        <dbReference type="Proteomes" id="UP000007058"/>
    </source>
</evidence>
<dbReference type="Pfam" id="PF04966">
    <property type="entry name" value="OprB"/>
    <property type="match status" value="1"/>
</dbReference>
<dbReference type="GO" id="GO:0008643">
    <property type="term" value="P:carbohydrate transport"/>
    <property type="evidence" value="ECO:0007669"/>
    <property type="project" value="InterPro"/>
</dbReference>
<dbReference type="Gene3D" id="2.40.160.180">
    <property type="entry name" value="Carbohydrate-selective porin OprB"/>
    <property type="match status" value="1"/>
</dbReference>
<evidence type="ECO:0000256" key="1">
    <source>
        <dbReference type="ARBA" id="ARBA00008769"/>
    </source>
</evidence>
<evidence type="ECO:0000313" key="3">
    <source>
        <dbReference type="EMBL" id="BAE49826.1"/>
    </source>
</evidence>
<proteinExistence type="inferred from homology"/>
<dbReference type="GO" id="GO:0016020">
    <property type="term" value="C:membrane"/>
    <property type="evidence" value="ECO:0007669"/>
    <property type="project" value="InterPro"/>
</dbReference>
<organism evidence="3 4">
    <name type="scientific">Paramagnetospirillum magneticum (strain ATCC 700264 / AMB-1)</name>
    <name type="common">Magnetospirillum magneticum</name>
    <dbReference type="NCBI Taxonomy" id="342108"/>
    <lineage>
        <taxon>Bacteria</taxon>
        <taxon>Pseudomonadati</taxon>
        <taxon>Pseudomonadota</taxon>
        <taxon>Alphaproteobacteria</taxon>
        <taxon>Rhodospirillales</taxon>
        <taxon>Magnetospirillaceae</taxon>
        <taxon>Paramagnetospirillum</taxon>
    </lineage>
</organism>
<dbReference type="AlphaFoldDB" id="Q2W8J9"/>
<name>Q2W8J9_PARM1</name>
<dbReference type="InterPro" id="IPR038673">
    <property type="entry name" value="OprB_sf"/>
</dbReference>
<dbReference type="GO" id="GO:0015288">
    <property type="term" value="F:porin activity"/>
    <property type="evidence" value="ECO:0007669"/>
    <property type="project" value="InterPro"/>
</dbReference>
<accession>Q2W8J9</accession>